<accession>A0A1E1K8B6</accession>
<dbReference type="PANTHER" id="PTHR46082:SF6">
    <property type="entry name" value="AAA+ ATPASE DOMAIN-CONTAINING PROTEIN-RELATED"/>
    <property type="match status" value="1"/>
</dbReference>
<dbReference type="EMBL" id="FJUX01000018">
    <property type="protein sequence ID" value="CZS94317.1"/>
    <property type="molecule type" value="Genomic_DNA"/>
</dbReference>
<feature type="region of interest" description="Disordered" evidence="1">
    <location>
        <begin position="579"/>
        <end position="607"/>
    </location>
</feature>
<gene>
    <name evidence="2" type="ORF">RAG0_04354</name>
</gene>
<feature type="compositionally biased region" description="Low complexity" evidence="1">
    <location>
        <begin position="587"/>
        <end position="596"/>
    </location>
</feature>
<dbReference type="AlphaFoldDB" id="A0A1E1K8B6"/>
<evidence type="ECO:0000256" key="1">
    <source>
        <dbReference type="SAM" id="MobiDB-lite"/>
    </source>
</evidence>
<evidence type="ECO:0008006" key="4">
    <source>
        <dbReference type="Google" id="ProtNLM"/>
    </source>
</evidence>
<dbReference type="SUPFAM" id="SSF48452">
    <property type="entry name" value="TPR-like"/>
    <property type="match status" value="2"/>
</dbReference>
<dbReference type="InterPro" id="IPR053137">
    <property type="entry name" value="NLR-like"/>
</dbReference>
<dbReference type="InterPro" id="IPR027417">
    <property type="entry name" value="P-loop_NTPase"/>
</dbReference>
<evidence type="ECO:0000313" key="3">
    <source>
        <dbReference type="Proteomes" id="UP000178912"/>
    </source>
</evidence>
<dbReference type="InterPro" id="IPR011990">
    <property type="entry name" value="TPR-like_helical_dom_sf"/>
</dbReference>
<organism evidence="2 3">
    <name type="scientific">Rhynchosporium agropyri</name>
    <dbReference type="NCBI Taxonomy" id="914238"/>
    <lineage>
        <taxon>Eukaryota</taxon>
        <taxon>Fungi</taxon>
        <taxon>Dikarya</taxon>
        <taxon>Ascomycota</taxon>
        <taxon>Pezizomycotina</taxon>
        <taxon>Leotiomycetes</taxon>
        <taxon>Helotiales</taxon>
        <taxon>Ploettnerulaceae</taxon>
        <taxon>Rhynchosporium</taxon>
    </lineage>
</organism>
<dbReference type="PANTHER" id="PTHR46082">
    <property type="entry name" value="ATP/GTP-BINDING PROTEIN-RELATED"/>
    <property type="match status" value="1"/>
</dbReference>
<evidence type="ECO:0000313" key="2">
    <source>
        <dbReference type="EMBL" id="CZS94317.1"/>
    </source>
</evidence>
<proteinExistence type="predicted"/>
<dbReference type="SUPFAM" id="SSF52540">
    <property type="entry name" value="P-loop containing nucleoside triphosphate hydrolases"/>
    <property type="match status" value="1"/>
</dbReference>
<dbReference type="Gene3D" id="1.25.40.10">
    <property type="entry name" value="Tetratricopeptide repeat domain"/>
    <property type="match status" value="2"/>
</dbReference>
<reference evidence="3" key="1">
    <citation type="submission" date="2016-03" db="EMBL/GenBank/DDBJ databases">
        <authorList>
            <person name="Guldener U."/>
        </authorList>
    </citation>
    <scope>NUCLEOTIDE SEQUENCE [LARGE SCALE GENOMIC DNA]</scope>
    <source>
        <strain evidence="3">04CH-RAC-A.6.1</strain>
    </source>
</reference>
<feature type="compositionally biased region" description="Polar residues" evidence="1">
    <location>
        <begin position="597"/>
        <end position="607"/>
    </location>
</feature>
<name>A0A1E1K8B6_9HELO</name>
<keyword evidence="3" id="KW-1185">Reference proteome</keyword>
<sequence>MAAKLKNTDTASAEDASPFMLEAFRNFDSIRDYFSASKNGTIVVTSRNSASKDLANHQPSHFFELGGLSDEESVTLLQERSQLEMAKIDTIAAKAILYRLACHPLAITQASSYISRKKIRLSQFLDHYEKSRAQILKHTPNLNDYRRQLSEDEEETSLNVFTTWELSLQQLLETKDSGKENFDLLTLISFFDCKDVSEELFSSYTPRAQSWPAEYYWPVDCLAFCLSNEEYPDGQLLGGCEKFGEILTDLSEMSLVQPWAWGEDDYRHCYLHPLIKDHDTRLANVDAIISIFLDQCGRYTEAEVINRRLVDFSAKNFGLKDKDTLRCMNNLAVTYSYQGKLKLAENLYRQVLEEFQALLGSDHADTPRSISALARILMDTGIENKDTLSSLHILAMILRYQKDYGEREKILERVLAVREKLLGPSHENTLFTVGELGMLWRDMGDLDGAEKMIRRSLKGVEISLGSDHRSTLGTVSPLGLVLQDIGRLVEAENMMLRSIEGETKLSGRQRTTTLKSIWNLAGILRDQRKFTESQELWKEALEGLQKALGDDYYHTINCLAGYSNLMGMIAAETSSEITGPIEDDWETASSSSESDSGVQTTIPNPAQ</sequence>
<dbReference type="OrthoDB" id="626167at2759"/>
<dbReference type="Pfam" id="PF13374">
    <property type="entry name" value="TPR_10"/>
    <property type="match status" value="2"/>
</dbReference>
<protein>
    <recommendedName>
        <fullName evidence="4">Kinesin light chain</fullName>
    </recommendedName>
</protein>
<dbReference type="Pfam" id="PF13424">
    <property type="entry name" value="TPR_12"/>
    <property type="match status" value="1"/>
</dbReference>
<dbReference type="Proteomes" id="UP000178912">
    <property type="component" value="Unassembled WGS sequence"/>
</dbReference>